<dbReference type="EMBL" id="KV419398">
    <property type="protein sequence ID" value="KZS97011.1"/>
    <property type="molecule type" value="Genomic_DNA"/>
</dbReference>
<gene>
    <name evidence="1" type="ORF">SISNIDRAFT_482773</name>
</gene>
<proteinExistence type="predicted"/>
<evidence type="ECO:0008006" key="3">
    <source>
        <dbReference type="Google" id="ProtNLM"/>
    </source>
</evidence>
<accession>A0A164YKS2</accession>
<dbReference type="Proteomes" id="UP000076722">
    <property type="component" value="Unassembled WGS sequence"/>
</dbReference>
<dbReference type="STRING" id="1314777.A0A164YKS2"/>
<organism evidence="1 2">
    <name type="scientific">Sistotremastrum niveocremeum HHB9708</name>
    <dbReference type="NCBI Taxonomy" id="1314777"/>
    <lineage>
        <taxon>Eukaryota</taxon>
        <taxon>Fungi</taxon>
        <taxon>Dikarya</taxon>
        <taxon>Basidiomycota</taxon>
        <taxon>Agaricomycotina</taxon>
        <taxon>Agaricomycetes</taxon>
        <taxon>Sistotremastrales</taxon>
        <taxon>Sistotremastraceae</taxon>
        <taxon>Sertulicium</taxon>
        <taxon>Sertulicium niveocremeum</taxon>
    </lineage>
</organism>
<dbReference type="AlphaFoldDB" id="A0A164YKS2"/>
<evidence type="ECO:0000313" key="2">
    <source>
        <dbReference type="Proteomes" id="UP000076722"/>
    </source>
</evidence>
<keyword evidence="2" id="KW-1185">Reference proteome</keyword>
<evidence type="ECO:0000313" key="1">
    <source>
        <dbReference type="EMBL" id="KZS97011.1"/>
    </source>
</evidence>
<reference evidence="1 2" key="1">
    <citation type="journal article" date="2016" name="Mol. Biol. Evol.">
        <title>Comparative Genomics of Early-Diverging Mushroom-Forming Fungi Provides Insights into the Origins of Lignocellulose Decay Capabilities.</title>
        <authorList>
            <person name="Nagy L.G."/>
            <person name="Riley R."/>
            <person name="Tritt A."/>
            <person name="Adam C."/>
            <person name="Daum C."/>
            <person name="Floudas D."/>
            <person name="Sun H."/>
            <person name="Yadav J.S."/>
            <person name="Pangilinan J."/>
            <person name="Larsson K.H."/>
            <person name="Matsuura K."/>
            <person name="Barry K."/>
            <person name="Labutti K."/>
            <person name="Kuo R."/>
            <person name="Ohm R.A."/>
            <person name="Bhattacharya S.S."/>
            <person name="Shirouzu T."/>
            <person name="Yoshinaga Y."/>
            <person name="Martin F.M."/>
            <person name="Grigoriev I.V."/>
            <person name="Hibbett D.S."/>
        </authorList>
    </citation>
    <scope>NUCLEOTIDE SEQUENCE [LARGE SCALE GENOMIC DNA]</scope>
    <source>
        <strain evidence="1 2">HHB9708</strain>
    </source>
</reference>
<protein>
    <recommendedName>
        <fullName evidence="3">F-box domain-containing protein</fullName>
    </recommendedName>
</protein>
<sequence>MGTRGYKAWRHKGKYIVRFNRYDSYPSHLGLALLRLVPRRKDEFERWLVVQRSILDEELGNLKDVVKNDGDEAFLSDKMPTNDLMIEWTYCIDLDRLVFHVDGMPLFDLQNLPTESEFMKFISFDFYGHRAFDYDTPEENRYKWKALPPPIDESALAAYNGCPHRDVPQPIHEILGVSETLGEREQIRVQLLQVLVGNVLRGWAMGCMMTELETLSVAEHISKEIRTLAQDIVYFATGPMFAPKETHRYDEVFDHSYTFFSGVHRYWDNLLVCVTLHLDDERNRKAAISKLVAAAVQRSQRGDKKPEGAAYGIAVSMFHVVIVKIDNKTGSFQYTDALQFFPSRYATTPCTPGITALARLGDVCVPDDDVVNIACSLYSPIVEELLDYIPEPLPETHKIHRIPLEIWIEIALHLPPTDLGHLAVSAPTPQAVLASRQVLRFPHLGDIRLDKALPSVKFRRRTSNRTQPYESLHCASFVVDSPEGGIMKVGPVQGAAAKKSADSRVGLAELDVLTHSRAPKKKPYSRRAYPYGVVAGSTVGAYMERLRQDDARGEDEESD</sequence>
<dbReference type="OrthoDB" id="3229878at2759"/>
<name>A0A164YKS2_9AGAM</name>